<dbReference type="Pfam" id="PF00025">
    <property type="entry name" value="Arf"/>
    <property type="match status" value="1"/>
</dbReference>
<evidence type="ECO:0000256" key="4">
    <source>
        <dbReference type="PIRSR" id="PIRSR606689-2"/>
    </source>
</evidence>
<dbReference type="Proteomes" id="UP001642409">
    <property type="component" value="Unassembled WGS sequence"/>
</dbReference>
<accession>A0AA86UTM2</accession>
<dbReference type="SUPFAM" id="SSF52540">
    <property type="entry name" value="P-loop containing nucleoside triphosphate hydrolases"/>
    <property type="match status" value="1"/>
</dbReference>
<feature type="binding site" evidence="3">
    <location>
        <begin position="49"/>
        <end position="56"/>
    </location>
    <ligand>
        <name>GTP</name>
        <dbReference type="ChEBI" id="CHEBI:37565"/>
    </ligand>
</feature>
<dbReference type="PANTHER" id="PTHR11711">
    <property type="entry name" value="ADP RIBOSYLATION FACTOR-RELATED"/>
    <property type="match status" value="1"/>
</dbReference>
<evidence type="ECO:0000256" key="2">
    <source>
        <dbReference type="ARBA" id="ARBA00023134"/>
    </source>
</evidence>
<dbReference type="SMART" id="SM00175">
    <property type="entry name" value="RAB"/>
    <property type="match status" value="1"/>
</dbReference>
<protein>
    <submittedName>
        <fullName evidence="5">ADP-ribosylation factor</fullName>
    </submittedName>
    <submittedName>
        <fullName evidence="6">ADP-ribosylation_factor</fullName>
    </submittedName>
</protein>
<evidence type="ECO:0000313" key="7">
    <source>
        <dbReference type="Proteomes" id="UP001642409"/>
    </source>
</evidence>
<evidence type="ECO:0000256" key="1">
    <source>
        <dbReference type="ARBA" id="ARBA00022741"/>
    </source>
</evidence>
<dbReference type="SMART" id="SM00178">
    <property type="entry name" value="SAR"/>
    <property type="match status" value="1"/>
</dbReference>
<dbReference type="GO" id="GO:0005525">
    <property type="term" value="F:GTP binding"/>
    <property type="evidence" value="ECO:0007669"/>
    <property type="project" value="UniProtKB-KW"/>
</dbReference>
<reference evidence="5" key="1">
    <citation type="submission" date="2023-06" db="EMBL/GenBank/DDBJ databases">
        <authorList>
            <person name="Kurt Z."/>
        </authorList>
    </citation>
    <scope>NUCLEOTIDE SEQUENCE</scope>
</reference>
<dbReference type="PROSITE" id="PS51417">
    <property type="entry name" value="ARF"/>
    <property type="match status" value="1"/>
</dbReference>
<dbReference type="Gene3D" id="3.40.50.300">
    <property type="entry name" value="P-loop containing nucleotide triphosphate hydrolases"/>
    <property type="match status" value="1"/>
</dbReference>
<dbReference type="EMBL" id="CAXDID020000240">
    <property type="protein sequence ID" value="CAL6062510.1"/>
    <property type="molecule type" value="Genomic_DNA"/>
</dbReference>
<feature type="binding site" evidence="3">
    <location>
        <begin position="153"/>
        <end position="156"/>
    </location>
    <ligand>
        <name>GTP</name>
        <dbReference type="ChEBI" id="CHEBI:37565"/>
    </ligand>
</feature>
<dbReference type="SMART" id="SM00177">
    <property type="entry name" value="ARF"/>
    <property type="match status" value="1"/>
</dbReference>
<feature type="binding site" evidence="4">
    <location>
        <position position="56"/>
    </location>
    <ligand>
        <name>Mg(2+)</name>
        <dbReference type="ChEBI" id="CHEBI:18420"/>
    </ligand>
</feature>
<evidence type="ECO:0000313" key="5">
    <source>
        <dbReference type="EMBL" id="CAI9967449.1"/>
    </source>
</evidence>
<reference evidence="6 7" key="2">
    <citation type="submission" date="2024-07" db="EMBL/GenBank/DDBJ databases">
        <authorList>
            <person name="Akdeniz Z."/>
        </authorList>
    </citation>
    <scope>NUCLEOTIDE SEQUENCE [LARGE SCALE GENOMIC DNA]</scope>
</reference>
<keyword evidence="1 3" id="KW-0547">Nucleotide-binding</keyword>
<evidence type="ECO:0000313" key="6">
    <source>
        <dbReference type="EMBL" id="CAL6062510.1"/>
    </source>
</evidence>
<name>A0AA86UTM2_9EUKA</name>
<feature type="binding site" evidence="3">
    <location>
        <position position="95"/>
    </location>
    <ligand>
        <name>GTP</name>
        <dbReference type="ChEBI" id="CHEBI:37565"/>
    </ligand>
</feature>
<evidence type="ECO:0000256" key="3">
    <source>
        <dbReference type="PIRSR" id="PIRSR606689-1"/>
    </source>
</evidence>
<dbReference type="EMBL" id="CATOUU010001024">
    <property type="protein sequence ID" value="CAI9967449.1"/>
    <property type="molecule type" value="Genomic_DNA"/>
</dbReference>
<organism evidence="5">
    <name type="scientific">Hexamita inflata</name>
    <dbReference type="NCBI Taxonomy" id="28002"/>
    <lineage>
        <taxon>Eukaryota</taxon>
        <taxon>Metamonada</taxon>
        <taxon>Diplomonadida</taxon>
        <taxon>Hexamitidae</taxon>
        <taxon>Hexamitinae</taxon>
        <taxon>Hexamita</taxon>
    </lineage>
</organism>
<dbReference type="InterPro" id="IPR024156">
    <property type="entry name" value="Small_GTPase_ARF"/>
</dbReference>
<proteinExistence type="predicted"/>
<dbReference type="GO" id="GO:0046872">
    <property type="term" value="F:metal ion binding"/>
    <property type="evidence" value="ECO:0007669"/>
    <property type="project" value="UniProtKB-KW"/>
</dbReference>
<keyword evidence="4" id="KW-0460">Magnesium</keyword>
<comment type="caution">
    <text evidence="5">The sequence shown here is derived from an EMBL/GenBank/DDBJ whole genome shotgun (WGS) entry which is preliminary data.</text>
</comment>
<sequence>MELYCFGIIITIALQLIQLQLQLVCFRSKCRIYLIFLFRRRVLRVVLLGLSGSGKSCLLQSWKNDPQLPTYPTIGFNVVTMQRKNATIQFWDVGGDKRLRGLWRFYVTGADSIIFVIDSTVRDYNQIQETKFELHTILTNNDLKSTPIIVLFNKNDQVNKMNEEELEEEYKLKAVFQKRKGKTIMVSANFLNGVEDVMKCITKGK</sequence>
<dbReference type="AlphaFoldDB" id="A0AA86UTM2"/>
<keyword evidence="2 3" id="KW-0342">GTP-binding</keyword>
<feature type="binding site" evidence="4">
    <location>
        <position position="73"/>
    </location>
    <ligand>
        <name>Mg(2+)</name>
        <dbReference type="ChEBI" id="CHEBI:18420"/>
    </ligand>
</feature>
<dbReference type="InterPro" id="IPR006689">
    <property type="entry name" value="Small_GTPase_ARF/SAR"/>
</dbReference>
<gene>
    <name evidence="6" type="ORF">HINF_LOCUS50220</name>
    <name evidence="5" type="ORF">HINF_LOCUS55094</name>
</gene>
<dbReference type="InterPro" id="IPR027417">
    <property type="entry name" value="P-loop_NTPase"/>
</dbReference>
<dbReference type="PRINTS" id="PR00449">
    <property type="entry name" value="RASTRNSFRMNG"/>
</dbReference>
<keyword evidence="7" id="KW-1185">Reference proteome</keyword>
<keyword evidence="4" id="KW-0479">Metal-binding</keyword>
<dbReference type="GO" id="GO:0003924">
    <property type="term" value="F:GTPase activity"/>
    <property type="evidence" value="ECO:0007669"/>
    <property type="project" value="InterPro"/>
</dbReference>
<dbReference type="NCBIfam" id="TIGR00231">
    <property type="entry name" value="small_GTP"/>
    <property type="match status" value="1"/>
</dbReference>
<dbReference type="InterPro" id="IPR005225">
    <property type="entry name" value="Small_GTP-bd"/>
</dbReference>